<sequence length="69" mass="7222">MWASSQNSAKIVLRCVCVGVGAQVNVSQSASGAPADRDPLTQHAAKFRTGMCVVRFKGQAMVRGGMLGQ</sequence>
<reference evidence="2" key="1">
    <citation type="submission" date="2021-04" db="EMBL/GenBank/DDBJ databases">
        <authorList>
            <person name="Tunstrom K."/>
        </authorList>
    </citation>
    <scope>NUCLEOTIDE SEQUENCE</scope>
</reference>
<comment type="caution">
    <text evidence="2">The sequence shown here is derived from an EMBL/GenBank/DDBJ whole genome shotgun (WGS) entry which is preliminary data.</text>
</comment>
<keyword evidence="3" id="KW-1185">Reference proteome</keyword>
<name>A0A8S3Y606_PARAO</name>
<evidence type="ECO:0000313" key="3">
    <source>
        <dbReference type="Proteomes" id="UP000691718"/>
    </source>
</evidence>
<dbReference type="Proteomes" id="UP000691718">
    <property type="component" value="Unassembled WGS sequence"/>
</dbReference>
<protein>
    <submittedName>
        <fullName evidence="2">(apollo) hypothetical protein</fullName>
    </submittedName>
</protein>
<proteinExistence type="predicted"/>
<dbReference type="EMBL" id="CAJQZP010001607">
    <property type="protein sequence ID" value="CAG5056513.1"/>
    <property type="molecule type" value="Genomic_DNA"/>
</dbReference>
<keyword evidence="1" id="KW-0732">Signal</keyword>
<evidence type="ECO:0000256" key="1">
    <source>
        <dbReference type="SAM" id="SignalP"/>
    </source>
</evidence>
<feature type="chain" id="PRO_5035927858" evidence="1">
    <location>
        <begin position="23"/>
        <end position="69"/>
    </location>
</feature>
<dbReference type="AlphaFoldDB" id="A0A8S3Y606"/>
<organism evidence="2 3">
    <name type="scientific">Parnassius apollo</name>
    <name type="common">Apollo butterfly</name>
    <name type="synonym">Papilio apollo</name>
    <dbReference type="NCBI Taxonomy" id="110799"/>
    <lineage>
        <taxon>Eukaryota</taxon>
        <taxon>Metazoa</taxon>
        <taxon>Ecdysozoa</taxon>
        <taxon>Arthropoda</taxon>
        <taxon>Hexapoda</taxon>
        <taxon>Insecta</taxon>
        <taxon>Pterygota</taxon>
        <taxon>Neoptera</taxon>
        <taxon>Endopterygota</taxon>
        <taxon>Lepidoptera</taxon>
        <taxon>Glossata</taxon>
        <taxon>Ditrysia</taxon>
        <taxon>Papilionoidea</taxon>
        <taxon>Papilionidae</taxon>
        <taxon>Parnassiinae</taxon>
        <taxon>Parnassini</taxon>
        <taxon>Parnassius</taxon>
        <taxon>Parnassius</taxon>
    </lineage>
</organism>
<accession>A0A8S3Y606</accession>
<evidence type="ECO:0000313" key="2">
    <source>
        <dbReference type="EMBL" id="CAG5056513.1"/>
    </source>
</evidence>
<feature type="signal peptide" evidence="1">
    <location>
        <begin position="1"/>
        <end position="22"/>
    </location>
</feature>
<gene>
    <name evidence="2" type="ORF">PAPOLLO_LOCUS26750</name>
</gene>